<comment type="caution">
    <text evidence="4">The sequence shown here is derived from an EMBL/GenBank/DDBJ whole genome shotgun (WGS) entry which is preliminary data.</text>
</comment>
<dbReference type="PRINTS" id="PR00146">
    <property type="entry name" value="DHPICSNTHASE"/>
</dbReference>
<dbReference type="Pfam" id="PF00701">
    <property type="entry name" value="DHDPS"/>
    <property type="match status" value="1"/>
</dbReference>
<keyword evidence="5" id="KW-1185">Reference proteome</keyword>
<evidence type="ECO:0000256" key="3">
    <source>
        <dbReference type="PIRNR" id="PIRNR001365"/>
    </source>
</evidence>
<keyword evidence="2" id="KW-0704">Schiff base</keyword>
<organism evidence="4 5">
    <name type="scientific">Scopulibacillus cellulosilyticus</name>
    <dbReference type="NCBI Taxonomy" id="2665665"/>
    <lineage>
        <taxon>Bacteria</taxon>
        <taxon>Bacillati</taxon>
        <taxon>Bacillota</taxon>
        <taxon>Bacilli</taxon>
        <taxon>Bacillales</taxon>
        <taxon>Sporolactobacillaceae</taxon>
        <taxon>Scopulibacillus</taxon>
    </lineage>
</organism>
<evidence type="ECO:0000313" key="5">
    <source>
        <dbReference type="Proteomes" id="UP001596505"/>
    </source>
</evidence>
<dbReference type="PANTHER" id="PTHR12128:SF28">
    <property type="entry name" value="2-DEHYDRO-3-DEOXY-D-GLUCONATE ALDOLASE YAGE-RELATED"/>
    <property type="match status" value="1"/>
</dbReference>
<sequence length="300" mass="32921">MTVSFRGIIPPVCTVFDENGKLDRTGMGNLIDFLIDSGVNGLLFLGSSGEFSQISAEERKEIAAFAVNYVNGRLPVLIGTGSLGTREAVQLTKHAEDIGADGVLVVNPYYWPLSEENLLNHYISIADSVQLPILLYNFPELTGQDLSPDFVLKLVDRCSRIAGIKETIDQAGHIREMILKVKSKHPDFAVFSGYDDHLFNTLALGGDGAIPGTANFAPELATGIYQAFQDNDMEQAVQLHRRLAYLPLLFKLDSPFMNVIKEAAKLRGVDIGTHVLPPGKQLTRDKKGEIEKILKQALLL</sequence>
<dbReference type="Proteomes" id="UP001596505">
    <property type="component" value="Unassembled WGS sequence"/>
</dbReference>
<evidence type="ECO:0000256" key="1">
    <source>
        <dbReference type="ARBA" id="ARBA00023239"/>
    </source>
</evidence>
<dbReference type="InterPro" id="IPR020625">
    <property type="entry name" value="Schiff_base-form_aldolases_AS"/>
</dbReference>
<dbReference type="PROSITE" id="PS00666">
    <property type="entry name" value="DHDPS_2"/>
    <property type="match status" value="1"/>
</dbReference>
<dbReference type="PANTHER" id="PTHR12128">
    <property type="entry name" value="DIHYDRODIPICOLINATE SYNTHASE"/>
    <property type="match status" value="1"/>
</dbReference>
<name>A0ABW2PYE9_9BACL</name>
<dbReference type="SUPFAM" id="SSF51569">
    <property type="entry name" value="Aldolase"/>
    <property type="match status" value="1"/>
</dbReference>
<evidence type="ECO:0000256" key="2">
    <source>
        <dbReference type="ARBA" id="ARBA00023270"/>
    </source>
</evidence>
<dbReference type="InterPro" id="IPR002220">
    <property type="entry name" value="DapA-like"/>
</dbReference>
<dbReference type="RefSeq" id="WP_380964160.1">
    <property type="nucleotide sequence ID" value="NZ_JBHTCO010000004.1"/>
</dbReference>
<dbReference type="PIRSF" id="PIRSF001365">
    <property type="entry name" value="DHDPS"/>
    <property type="match status" value="1"/>
</dbReference>
<keyword evidence="1 3" id="KW-0456">Lyase</keyword>
<accession>A0ABW2PYE9</accession>
<dbReference type="InterPro" id="IPR013785">
    <property type="entry name" value="Aldolase_TIM"/>
</dbReference>
<reference evidence="5" key="1">
    <citation type="journal article" date="2019" name="Int. J. Syst. Evol. Microbiol.">
        <title>The Global Catalogue of Microorganisms (GCM) 10K type strain sequencing project: providing services to taxonomists for standard genome sequencing and annotation.</title>
        <authorList>
            <consortium name="The Broad Institute Genomics Platform"/>
            <consortium name="The Broad Institute Genome Sequencing Center for Infectious Disease"/>
            <person name="Wu L."/>
            <person name="Ma J."/>
        </authorList>
    </citation>
    <scope>NUCLEOTIDE SEQUENCE [LARGE SCALE GENOMIC DNA]</scope>
    <source>
        <strain evidence="5">CGMCC 1.16305</strain>
    </source>
</reference>
<dbReference type="SMART" id="SM01130">
    <property type="entry name" value="DHDPS"/>
    <property type="match status" value="1"/>
</dbReference>
<dbReference type="CDD" id="cd00408">
    <property type="entry name" value="DHDPS-like"/>
    <property type="match status" value="1"/>
</dbReference>
<evidence type="ECO:0000313" key="4">
    <source>
        <dbReference type="EMBL" id="MFC7392251.1"/>
    </source>
</evidence>
<comment type="similarity">
    <text evidence="3">Belongs to the DapA family.</text>
</comment>
<proteinExistence type="inferred from homology"/>
<dbReference type="Gene3D" id="3.20.20.70">
    <property type="entry name" value="Aldolase class I"/>
    <property type="match status" value="1"/>
</dbReference>
<gene>
    <name evidence="4" type="ORF">ACFQRG_04580</name>
</gene>
<protein>
    <submittedName>
        <fullName evidence="4">Dihydrodipicolinate synthase family protein</fullName>
    </submittedName>
</protein>
<dbReference type="EMBL" id="JBHTCO010000004">
    <property type="protein sequence ID" value="MFC7392251.1"/>
    <property type="molecule type" value="Genomic_DNA"/>
</dbReference>